<comment type="caution">
    <text evidence="1">The sequence shown here is derived from an EMBL/GenBank/DDBJ whole genome shotgun (WGS) entry which is preliminary data.</text>
</comment>
<gene>
    <name evidence="1" type="ORF">UU49_C0003G0003</name>
</gene>
<dbReference type="Proteomes" id="UP000034108">
    <property type="component" value="Unassembled WGS sequence"/>
</dbReference>
<dbReference type="STRING" id="1619048.UU49_C0003G0003"/>
<accession>A0A0G0VFQ6</accession>
<name>A0A0G0VFQ6_9BACT</name>
<organism evidence="1 2">
    <name type="scientific">Candidatus Magasanikbacteria bacterium GW2011_GWC2_41_17</name>
    <dbReference type="NCBI Taxonomy" id="1619048"/>
    <lineage>
        <taxon>Bacteria</taxon>
        <taxon>Candidatus Magasanikiibacteriota</taxon>
    </lineage>
</organism>
<proteinExistence type="predicted"/>
<dbReference type="EMBL" id="LCAV01000003">
    <property type="protein sequence ID" value="KKR99789.1"/>
    <property type="molecule type" value="Genomic_DNA"/>
</dbReference>
<evidence type="ECO:0000313" key="1">
    <source>
        <dbReference type="EMBL" id="KKR99789.1"/>
    </source>
</evidence>
<sequence length="140" mass="16040">MIFFARINSPGLSGHRPRHPPALAIAECLGLAQTYPRFRKSDCLRSFTNIMQNISQIIKSKMPDKNKNIHSEIHYLADEISTFFGERSKFGMYLGAIKRIGVQEAKQIFSEVKQADCDNKIKLFFWKTKKNADIKNSDNS</sequence>
<evidence type="ECO:0000313" key="2">
    <source>
        <dbReference type="Proteomes" id="UP000034108"/>
    </source>
</evidence>
<protein>
    <submittedName>
        <fullName evidence="1">Uncharacterized protein</fullName>
    </submittedName>
</protein>
<reference evidence="1 2" key="1">
    <citation type="journal article" date="2015" name="Nature">
        <title>rRNA introns, odd ribosomes, and small enigmatic genomes across a large radiation of phyla.</title>
        <authorList>
            <person name="Brown C.T."/>
            <person name="Hug L.A."/>
            <person name="Thomas B.C."/>
            <person name="Sharon I."/>
            <person name="Castelle C.J."/>
            <person name="Singh A."/>
            <person name="Wilkins M.J."/>
            <person name="Williams K.H."/>
            <person name="Banfield J.F."/>
        </authorList>
    </citation>
    <scope>NUCLEOTIDE SEQUENCE [LARGE SCALE GENOMIC DNA]</scope>
</reference>
<dbReference type="AlphaFoldDB" id="A0A0G0VFQ6"/>